<sequence length="70" mass="8132">MKTAKSIRKVYDTVAIFCSTFCSEYRYRITFSGYKDDVLDKICYESHDIVKTVGDVCQDNHVTIRKGKKI</sequence>
<keyword evidence="2" id="KW-1185">Reference proteome</keyword>
<dbReference type="EMBL" id="KN716789">
    <property type="protein sequence ID" value="KJH41609.1"/>
    <property type="molecule type" value="Genomic_DNA"/>
</dbReference>
<dbReference type="AlphaFoldDB" id="A0A0D8XD77"/>
<reference evidence="1 2" key="1">
    <citation type="submission" date="2013-11" db="EMBL/GenBank/DDBJ databases">
        <title>Draft genome of the bovine lungworm Dictyocaulus viviparus.</title>
        <authorList>
            <person name="Mitreva M."/>
        </authorList>
    </citation>
    <scope>NUCLEOTIDE SEQUENCE [LARGE SCALE GENOMIC DNA]</scope>
    <source>
        <strain evidence="1 2">HannoverDv2000</strain>
    </source>
</reference>
<reference evidence="2" key="2">
    <citation type="journal article" date="2016" name="Sci. Rep.">
        <title>Dictyocaulus viviparus genome, variome and transcriptome elucidate lungworm biology and support future intervention.</title>
        <authorList>
            <person name="McNulty S.N."/>
            <person name="Strube C."/>
            <person name="Rosa B.A."/>
            <person name="Martin J.C."/>
            <person name="Tyagi R."/>
            <person name="Choi Y.J."/>
            <person name="Wang Q."/>
            <person name="Hallsworth Pepin K."/>
            <person name="Zhang X."/>
            <person name="Ozersky P."/>
            <person name="Wilson R.K."/>
            <person name="Sternberg P.W."/>
            <person name="Gasser R.B."/>
            <person name="Mitreva M."/>
        </authorList>
    </citation>
    <scope>NUCLEOTIDE SEQUENCE [LARGE SCALE GENOMIC DNA]</scope>
    <source>
        <strain evidence="2">HannoverDv2000</strain>
    </source>
</reference>
<name>A0A0D8XD77_DICVI</name>
<evidence type="ECO:0000313" key="2">
    <source>
        <dbReference type="Proteomes" id="UP000053766"/>
    </source>
</evidence>
<accession>A0A0D8XD77</accession>
<gene>
    <name evidence="1" type="ORF">DICVIV_12408</name>
</gene>
<proteinExistence type="predicted"/>
<organism evidence="1 2">
    <name type="scientific">Dictyocaulus viviparus</name>
    <name type="common">Bovine lungworm</name>
    <dbReference type="NCBI Taxonomy" id="29172"/>
    <lineage>
        <taxon>Eukaryota</taxon>
        <taxon>Metazoa</taxon>
        <taxon>Ecdysozoa</taxon>
        <taxon>Nematoda</taxon>
        <taxon>Chromadorea</taxon>
        <taxon>Rhabditida</taxon>
        <taxon>Rhabditina</taxon>
        <taxon>Rhabditomorpha</taxon>
        <taxon>Strongyloidea</taxon>
        <taxon>Metastrongylidae</taxon>
        <taxon>Dictyocaulus</taxon>
    </lineage>
</organism>
<protein>
    <submittedName>
        <fullName evidence="1">Uncharacterized protein</fullName>
    </submittedName>
</protein>
<evidence type="ECO:0000313" key="1">
    <source>
        <dbReference type="EMBL" id="KJH41609.1"/>
    </source>
</evidence>
<dbReference type="Proteomes" id="UP000053766">
    <property type="component" value="Unassembled WGS sequence"/>
</dbReference>